<dbReference type="InterPro" id="IPR003593">
    <property type="entry name" value="AAA+_ATPase"/>
</dbReference>
<feature type="domain" description="ABC transporter" evidence="5">
    <location>
        <begin position="3"/>
        <end position="231"/>
    </location>
</feature>
<dbReference type="EMBL" id="CP009287">
    <property type="protein sequence ID" value="AIQ68215.1"/>
    <property type="molecule type" value="Genomic_DNA"/>
</dbReference>
<dbReference type="AlphaFoldDB" id="A0A089M769"/>
<dbReference type="InterPro" id="IPR027417">
    <property type="entry name" value="P-loop_NTPase"/>
</dbReference>
<organism evidence="6 7">
    <name type="scientific">Paenibacillus graminis</name>
    <dbReference type="NCBI Taxonomy" id="189425"/>
    <lineage>
        <taxon>Bacteria</taxon>
        <taxon>Bacillati</taxon>
        <taxon>Bacillota</taxon>
        <taxon>Bacilli</taxon>
        <taxon>Bacillales</taxon>
        <taxon>Paenibacillaceae</taxon>
        <taxon>Paenibacillus</taxon>
    </lineage>
</organism>
<accession>A0A089M769</accession>
<name>A0A089M769_9BACL</name>
<protein>
    <submittedName>
        <fullName evidence="6">ABC transporter ATP-binding protein</fullName>
    </submittedName>
</protein>
<dbReference type="STRING" id="189425.PGRAT_11790"/>
<gene>
    <name evidence="6" type="ORF">PGRAT_11790</name>
</gene>
<dbReference type="PROSITE" id="PS50893">
    <property type="entry name" value="ABC_TRANSPORTER_2"/>
    <property type="match status" value="1"/>
</dbReference>
<evidence type="ECO:0000256" key="1">
    <source>
        <dbReference type="ARBA" id="ARBA00005417"/>
    </source>
</evidence>
<dbReference type="Proteomes" id="UP000029500">
    <property type="component" value="Chromosome"/>
</dbReference>
<reference evidence="6 7" key="1">
    <citation type="submission" date="2014-08" db="EMBL/GenBank/DDBJ databases">
        <title>Comparative genomics of the Paenibacillus odorifer group.</title>
        <authorList>
            <person name="den Bakker H.C."/>
            <person name="Tsai Y.-C."/>
            <person name="Martin N."/>
            <person name="Korlach J."/>
            <person name="Wiedmann M."/>
        </authorList>
    </citation>
    <scope>NUCLEOTIDE SEQUENCE [LARGE SCALE GENOMIC DNA]</scope>
    <source>
        <strain evidence="6 7">DSM 15220</strain>
    </source>
</reference>
<dbReference type="KEGG" id="pgm:PGRAT_11790"/>
<dbReference type="PANTHER" id="PTHR43335">
    <property type="entry name" value="ABC TRANSPORTER, ATP-BINDING PROTEIN"/>
    <property type="match status" value="1"/>
</dbReference>
<keyword evidence="3" id="KW-0547">Nucleotide-binding</keyword>
<dbReference type="Gene3D" id="3.40.50.300">
    <property type="entry name" value="P-loop containing nucleotide triphosphate hydrolases"/>
    <property type="match status" value="1"/>
</dbReference>
<dbReference type="HOGENOM" id="CLU_000604_1_2_9"/>
<sequence>MELQIEQVSKNYGAKHALSGITLKLKPGVTGLLGPNGAGKSTLMRMLATIEKPTHGSITWNGVDIAGKPQVLRKELGYLPQDFGVYPNLTPLEFLEYIAAMKGLSPRYARTRINELLEILNLSNDRKRLLGGFSGGMRQRVGIAQALLNDPSLLIVDEPTVGLDPGERIGFRNLLSSLSGDRIIILSTHIVTDIESIAPSIALMAKGRLVKYAAPENLLQSVEQKVWNCILPAASLPEMQAKYTISSAIQRSDGIHTRIVSDLRPSANATLLPASLEDAYLYTVSSLGVQP</sequence>
<dbReference type="SMART" id="SM00382">
    <property type="entry name" value="AAA"/>
    <property type="match status" value="1"/>
</dbReference>
<dbReference type="GO" id="GO:0005524">
    <property type="term" value="F:ATP binding"/>
    <property type="evidence" value="ECO:0007669"/>
    <property type="project" value="UniProtKB-KW"/>
</dbReference>
<keyword evidence="4 6" id="KW-0067">ATP-binding</keyword>
<dbReference type="CDD" id="cd03264">
    <property type="entry name" value="ABC_drug_resistance_like"/>
    <property type="match status" value="1"/>
</dbReference>
<dbReference type="SUPFAM" id="SSF52540">
    <property type="entry name" value="P-loop containing nucleoside triphosphate hydrolases"/>
    <property type="match status" value="1"/>
</dbReference>
<dbReference type="PROSITE" id="PS00211">
    <property type="entry name" value="ABC_TRANSPORTER_1"/>
    <property type="match status" value="1"/>
</dbReference>
<dbReference type="InterPro" id="IPR017871">
    <property type="entry name" value="ABC_transporter-like_CS"/>
</dbReference>
<keyword evidence="7" id="KW-1185">Reference proteome</keyword>
<dbReference type="RefSeq" id="WP_025707585.1">
    <property type="nucleotide sequence ID" value="NZ_CP009287.1"/>
</dbReference>
<dbReference type="OrthoDB" id="9804819at2"/>
<evidence type="ECO:0000256" key="3">
    <source>
        <dbReference type="ARBA" id="ARBA00022741"/>
    </source>
</evidence>
<dbReference type="PANTHER" id="PTHR43335:SF2">
    <property type="entry name" value="ABC TRANSPORTER, ATP-BINDING PROTEIN"/>
    <property type="match status" value="1"/>
</dbReference>
<dbReference type="eggNOG" id="COG1131">
    <property type="taxonomic scope" value="Bacteria"/>
</dbReference>
<evidence type="ECO:0000259" key="5">
    <source>
        <dbReference type="PROSITE" id="PS50893"/>
    </source>
</evidence>
<dbReference type="GO" id="GO:0016887">
    <property type="term" value="F:ATP hydrolysis activity"/>
    <property type="evidence" value="ECO:0007669"/>
    <property type="project" value="InterPro"/>
</dbReference>
<evidence type="ECO:0000256" key="4">
    <source>
        <dbReference type="ARBA" id="ARBA00022840"/>
    </source>
</evidence>
<dbReference type="Pfam" id="PF00005">
    <property type="entry name" value="ABC_tran"/>
    <property type="match status" value="1"/>
</dbReference>
<evidence type="ECO:0000313" key="7">
    <source>
        <dbReference type="Proteomes" id="UP000029500"/>
    </source>
</evidence>
<evidence type="ECO:0000256" key="2">
    <source>
        <dbReference type="ARBA" id="ARBA00022448"/>
    </source>
</evidence>
<keyword evidence="2" id="KW-0813">Transport</keyword>
<proteinExistence type="inferred from homology"/>
<comment type="similarity">
    <text evidence="1">Belongs to the ABC transporter superfamily.</text>
</comment>
<evidence type="ECO:0000313" key="6">
    <source>
        <dbReference type="EMBL" id="AIQ68215.1"/>
    </source>
</evidence>
<dbReference type="InterPro" id="IPR003439">
    <property type="entry name" value="ABC_transporter-like_ATP-bd"/>
</dbReference>